<dbReference type="EMBL" id="JACEOL010000030">
    <property type="protein sequence ID" value="MBA4602449.1"/>
    <property type="molecule type" value="Genomic_DNA"/>
</dbReference>
<dbReference type="GO" id="GO:0003723">
    <property type="term" value="F:RNA binding"/>
    <property type="evidence" value="ECO:0007669"/>
    <property type="project" value="UniProtKB-KW"/>
</dbReference>
<evidence type="ECO:0000259" key="7">
    <source>
        <dbReference type="Pfam" id="PF01881"/>
    </source>
</evidence>
<dbReference type="PANTHER" id="PTHR36984">
    <property type="entry name" value="CRISPR-ASSOCIATED ENDORIBONUCLEASE CAS6 1"/>
    <property type="match status" value="1"/>
</dbReference>
<dbReference type="PIRSF" id="PIRSF005054">
    <property type="entry name" value="PF1131"/>
    <property type="match status" value="1"/>
</dbReference>
<comment type="function">
    <text evidence="4">CRISPR (clustered regularly interspaced short palindromic repeat), is an adaptive immune system that provides protection against mobile genetic elements (viruses, transposable elements and conjugative plasmids). CRISPR clusters contain sequences complementary to antecedent mobile elements and target invading nucleic acids. CRISPR clusters are transcribed and processed into CRISPR RNA (crRNA).</text>
</comment>
<dbReference type="RefSeq" id="WP_181739979.1">
    <property type="nucleotide sequence ID" value="NZ_JACEOL010000030.1"/>
</dbReference>
<evidence type="ECO:0000313" key="9">
    <source>
        <dbReference type="Proteomes" id="UP000538292"/>
    </source>
</evidence>
<evidence type="ECO:0000256" key="2">
    <source>
        <dbReference type="ARBA" id="ARBA00022884"/>
    </source>
</evidence>
<dbReference type="InterPro" id="IPR045747">
    <property type="entry name" value="CRISPR-assoc_prot_Cas6_N_sf"/>
</dbReference>
<dbReference type="Proteomes" id="UP000538292">
    <property type="component" value="Unassembled WGS sequence"/>
</dbReference>
<evidence type="ECO:0000256" key="1">
    <source>
        <dbReference type="ARBA" id="ARBA00005937"/>
    </source>
</evidence>
<dbReference type="AlphaFoldDB" id="A0A7W2AQZ5"/>
<evidence type="ECO:0000256" key="3">
    <source>
        <dbReference type="ARBA" id="ARBA00023118"/>
    </source>
</evidence>
<dbReference type="GO" id="GO:0051607">
    <property type="term" value="P:defense response to virus"/>
    <property type="evidence" value="ECO:0007669"/>
    <property type="project" value="UniProtKB-KW"/>
</dbReference>
<proteinExistence type="inferred from homology"/>
<sequence>MRLNIHIRLESPLVLPLNYQEVLQGFIYNQIPDKTYSHFLHDHGYLYGKRKFKLFTFSRLMGQAKVNPRRRVIRFEEELNWQVSSCLPKFIQEFGQSLLMKDSFHLNGQPFMIDELHYDTVTVDQPVCTIRMLSPITVHSTFVSGDGHKTTQYFSPHDPAFAHLINENLAKKYFAYYGEPIRGNIRITPVRVSQRDKVVTRFKGFIIEAWNGLYQLEGDPKALTFACAAGLGGRNSSGFGMPELRR</sequence>
<dbReference type="NCBIfam" id="TIGR01877">
    <property type="entry name" value="cas_cas6"/>
    <property type="match status" value="1"/>
</dbReference>
<dbReference type="CDD" id="cd21140">
    <property type="entry name" value="Cas6_I-like"/>
    <property type="match status" value="1"/>
</dbReference>
<comment type="caution">
    <text evidence="8">The sequence shown here is derived from an EMBL/GenBank/DDBJ whole genome shotgun (WGS) entry which is preliminary data.</text>
</comment>
<reference evidence="8 9" key="1">
    <citation type="submission" date="2020-07" db="EMBL/GenBank/DDBJ databases">
        <title>Thermoactinomyces phylogeny.</title>
        <authorList>
            <person name="Dunlap C."/>
        </authorList>
    </citation>
    <scope>NUCLEOTIDE SEQUENCE [LARGE SCALE GENOMIC DNA]</scope>
    <source>
        <strain evidence="8 9">AMNI-1</strain>
    </source>
</reference>
<accession>A0A7W2AQZ5</accession>
<evidence type="ECO:0000256" key="4">
    <source>
        <dbReference type="PIRNR" id="PIRNR005054"/>
    </source>
</evidence>
<protein>
    <recommendedName>
        <fullName evidence="4">CRISPR-associated endoribonuclease</fullName>
    </recommendedName>
</protein>
<comment type="similarity">
    <text evidence="1 4">Belongs to the CRISPR-associated protein Cas6/Cse3/CasE family.</text>
</comment>
<name>A0A7W2AQZ5_9BACL</name>
<feature type="domain" description="CRISPR associated protein Cas6 C-terminal" evidence="7">
    <location>
        <begin position="128"/>
        <end position="243"/>
    </location>
</feature>
<feature type="active site" description="Proton donor" evidence="6">
    <location>
        <position position="41"/>
    </location>
</feature>
<dbReference type="GO" id="GO:0016788">
    <property type="term" value="F:hydrolase activity, acting on ester bonds"/>
    <property type="evidence" value="ECO:0007669"/>
    <property type="project" value="InterPro"/>
</dbReference>
<dbReference type="InterPro" id="IPR010156">
    <property type="entry name" value="CRISPR-assoc_prot_Cas6"/>
</dbReference>
<dbReference type="Pfam" id="PF01881">
    <property type="entry name" value="Cas_Cas6_C"/>
    <property type="match status" value="1"/>
</dbReference>
<evidence type="ECO:0000256" key="5">
    <source>
        <dbReference type="PIRSR" id="PIRSR005054-1"/>
    </source>
</evidence>
<keyword evidence="9" id="KW-1185">Reference proteome</keyword>
<evidence type="ECO:0000256" key="6">
    <source>
        <dbReference type="PIRSR" id="PIRSR005054-50"/>
    </source>
</evidence>
<dbReference type="InterPro" id="IPR049435">
    <property type="entry name" value="Cas_Cas6_C"/>
</dbReference>
<feature type="active site" description="Proton acceptor" evidence="6">
    <location>
        <position position="28"/>
    </location>
</feature>
<dbReference type="Gene3D" id="3.30.70.1900">
    <property type="match status" value="1"/>
</dbReference>
<feature type="site" description="Transition state stabilizer" evidence="5">
    <location>
        <position position="53"/>
    </location>
</feature>
<dbReference type="PANTHER" id="PTHR36984:SF1">
    <property type="entry name" value="CRISPR-ASSOCIATED ENDORIBONUCLEASE CAS6 1"/>
    <property type="match status" value="1"/>
</dbReference>
<keyword evidence="3" id="KW-0051">Antiviral defense</keyword>
<evidence type="ECO:0000313" key="8">
    <source>
        <dbReference type="EMBL" id="MBA4602449.1"/>
    </source>
</evidence>
<organism evidence="8 9">
    <name type="scientific">Thermoactinomyces mirandus</name>
    <dbReference type="NCBI Taxonomy" id="2756294"/>
    <lineage>
        <taxon>Bacteria</taxon>
        <taxon>Bacillati</taxon>
        <taxon>Bacillota</taxon>
        <taxon>Bacilli</taxon>
        <taxon>Bacillales</taxon>
        <taxon>Thermoactinomycetaceae</taxon>
        <taxon>Thermoactinomyces</taxon>
    </lineage>
</organism>
<keyword evidence="2" id="KW-0694">RNA-binding</keyword>
<dbReference type="Gene3D" id="3.30.70.1890">
    <property type="match status" value="1"/>
</dbReference>
<gene>
    <name evidence="8" type="primary">cas6</name>
    <name evidence="8" type="ORF">H2C83_08995</name>
</gene>
<dbReference type="Pfam" id="PF21350">
    <property type="entry name" value="Cas6_I-A"/>
    <property type="match status" value="1"/>
</dbReference>